<feature type="chain" id="PRO_5002159328" evidence="1">
    <location>
        <begin position="21"/>
        <end position="125"/>
    </location>
</feature>
<dbReference type="OrthoDB" id="5776105at2759"/>
<proteinExistence type="predicted"/>
<feature type="signal peptide" evidence="1">
    <location>
        <begin position="1"/>
        <end position="20"/>
    </location>
</feature>
<accession>A0A0C2CVI4</accession>
<evidence type="ECO:0000256" key="1">
    <source>
        <dbReference type="SAM" id="SignalP"/>
    </source>
</evidence>
<evidence type="ECO:0000313" key="3">
    <source>
        <dbReference type="Proteomes" id="UP000054047"/>
    </source>
</evidence>
<gene>
    <name evidence="2" type="ORF">ANCDUO_16012</name>
</gene>
<evidence type="ECO:0000313" key="2">
    <source>
        <dbReference type="EMBL" id="KIH53847.1"/>
    </source>
</evidence>
<keyword evidence="3" id="KW-1185">Reference proteome</keyword>
<reference evidence="2 3" key="1">
    <citation type="submission" date="2013-12" db="EMBL/GenBank/DDBJ databases">
        <title>Draft genome of the parsitic nematode Ancylostoma duodenale.</title>
        <authorList>
            <person name="Mitreva M."/>
        </authorList>
    </citation>
    <scope>NUCLEOTIDE SEQUENCE [LARGE SCALE GENOMIC DNA]</scope>
    <source>
        <strain evidence="2 3">Zhejiang</strain>
    </source>
</reference>
<keyword evidence="1" id="KW-0732">Signal</keyword>
<name>A0A0C2CVI4_9BILA</name>
<sequence length="125" mass="13674">MPLILTGLNFLVIVLAIVNATHTVTTTKGNGNRLNIIVWICPDQDLYKIVENAIQQSSTVDDITSAIQKSIAGYRSLLWSANALVYTRATADLMPTKRTTSKNLCFVTVPEENIVVFVAAIAPRL</sequence>
<dbReference type="EMBL" id="KN740254">
    <property type="protein sequence ID" value="KIH53847.1"/>
    <property type="molecule type" value="Genomic_DNA"/>
</dbReference>
<dbReference type="Proteomes" id="UP000054047">
    <property type="component" value="Unassembled WGS sequence"/>
</dbReference>
<dbReference type="AlphaFoldDB" id="A0A0C2CVI4"/>
<protein>
    <submittedName>
        <fullName evidence="2">Uncharacterized protein</fullName>
    </submittedName>
</protein>
<organism evidence="2 3">
    <name type="scientific">Ancylostoma duodenale</name>
    <dbReference type="NCBI Taxonomy" id="51022"/>
    <lineage>
        <taxon>Eukaryota</taxon>
        <taxon>Metazoa</taxon>
        <taxon>Ecdysozoa</taxon>
        <taxon>Nematoda</taxon>
        <taxon>Chromadorea</taxon>
        <taxon>Rhabditida</taxon>
        <taxon>Rhabditina</taxon>
        <taxon>Rhabditomorpha</taxon>
        <taxon>Strongyloidea</taxon>
        <taxon>Ancylostomatidae</taxon>
        <taxon>Ancylostomatinae</taxon>
        <taxon>Ancylostoma</taxon>
    </lineage>
</organism>